<dbReference type="InterPro" id="IPR006860">
    <property type="entry name" value="FecR"/>
</dbReference>
<dbReference type="RefSeq" id="WP_156859425.1">
    <property type="nucleotide sequence ID" value="NZ_JANHKT010000008.1"/>
</dbReference>
<dbReference type="PANTHER" id="PTHR30273:SF2">
    <property type="entry name" value="PROTEIN FECR"/>
    <property type="match status" value="1"/>
</dbReference>
<accession>A0A7V8EEJ3</accession>
<protein>
    <submittedName>
        <fullName evidence="3">DUF4880 domain-containing protein</fullName>
    </submittedName>
</protein>
<sequence>MTTHSPETREAVRAAARWLALLDSGNVSETDLLRLAQWRASNRLHEDAWQKASVLRERFSGLPGALALATLDRPDPGRRALLKQALSVAVLLPAAWLASRELPLEAWTADMRTAVGERRQVLLSDGTFVQLNTDSAVDVDLAARRLTLLRGEVAIRVPDNLSLAVQVPYGQVALGGGGFNAGEVCLRLVDQACRVSVVTGLASLQPLRGPARVVQAGQQASLQVADVGPVTALDEWLLGWREGVLRLDDRPLGELLHELRRYRHGVLRWAPELERLRVTGTFRLDDTDRVLALLAASLPLQVQTRTRYWVSLAARKNHA</sequence>
<evidence type="ECO:0000313" key="3">
    <source>
        <dbReference type="EMBL" id="KAF0253209.1"/>
    </source>
</evidence>
<dbReference type="PIRSF" id="PIRSF018266">
    <property type="entry name" value="FecR"/>
    <property type="match status" value="1"/>
</dbReference>
<evidence type="ECO:0000313" key="4">
    <source>
        <dbReference type="Proteomes" id="UP000442695"/>
    </source>
</evidence>
<comment type="caution">
    <text evidence="3">The sequence shown here is derived from an EMBL/GenBank/DDBJ whole genome shotgun (WGS) entry which is preliminary data.</text>
</comment>
<organism evidence="3 4">
    <name type="scientific">Pseudomonas putida</name>
    <name type="common">Arthrobacter siderocapsulatus</name>
    <dbReference type="NCBI Taxonomy" id="303"/>
    <lineage>
        <taxon>Bacteria</taxon>
        <taxon>Pseudomonadati</taxon>
        <taxon>Pseudomonadota</taxon>
        <taxon>Gammaproteobacteria</taxon>
        <taxon>Pseudomonadales</taxon>
        <taxon>Pseudomonadaceae</taxon>
        <taxon>Pseudomonas</taxon>
    </lineage>
</organism>
<feature type="domain" description="FecR protein" evidence="1">
    <location>
        <begin position="110"/>
        <end position="201"/>
    </location>
</feature>
<dbReference type="InterPro" id="IPR012373">
    <property type="entry name" value="Ferrdict_sens_TM"/>
</dbReference>
<dbReference type="Pfam" id="PF16220">
    <property type="entry name" value="DUF4880"/>
    <property type="match status" value="1"/>
</dbReference>
<dbReference type="Pfam" id="PF04773">
    <property type="entry name" value="FecR"/>
    <property type="match status" value="1"/>
</dbReference>
<dbReference type="InterPro" id="IPR032623">
    <property type="entry name" value="FecR_N"/>
</dbReference>
<reference evidence="3 4" key="1">
    <citation type="submission" date="2019-12" db="EMBL/GenBank/DDBJ databases">
        <authorList>
            <person name="Woiski C."/>
        </authorList>
    </citation>
    <scope>NUCLEOTIDE SEQUENCE [LARGE SCALE GENOMIC DNA]</scope>
    <source>
        <strain evidence="3 4">BOE100</strain>
    </source>
</reference>
<dbReference type="Proteomes" id="UP000442695">
    <property type="component" value="Unassembled WGS sequence"/>
</dbReference>
<proteinExistence type="predicted"/>
<dbReference type="Gene3D" id="3.55.50.30">
    <property type="match status" value="1"/>
</dbReference>
<dbReference type="GO" id="GO:0016989">
    <property type="term" value="F:sigma factor antagonist activity"/>
    <property type="evidence" value="ECO:0007669"/>
    <property type="project" value="TreeGrafter"/>
</dbReference>
<dbReference type="Gene3D" id="2.60.120.1440">
    <property type="match status" value="1"/>
</dbReference>
<name>A0A7V8EEJ3_PSEPU</name>
<evidence type="ECO:0000259" key="1">
    <source>
        <dbReference type="Pfam" id="PF04773"/>
    </source>
</evidence>
<dbReference type="EMBL" id="WOWR01000029">
    <property type="protein sequence ID" value="KAF0253209.1"/>
    <property type="molecule type" value="Genomic_DNA"/>
</dbReference>
<gene>
    <name evidence="3" type="ORF">GN299_19375</name>
</gene>
<dbReference type="AlphaFoldDB" id="A0A7V8EEJ3"/>
<dbReference type="PANTHER" id="PTHR30273">
    <property type="entry name" value="PERIPLASMIC SIGNAL SENSOR AND SIGMA FACTOR ACTIVATOR FECR-RELATED"/>
    <property type="match status" value="1"/>
</dbReference>
<feature type="domain" description="FecR N-terminal" evidence="2">
    <location>
        <begin position="13"/>
        <end position="53"/>
    </location>
</feature>
<evidence type="ECO:0000259" key="2">
    <source>
        <dbReference type="Pfam" id="PF16220"/>
    </source>
</evidence>